<comment type="similarity">
    <text evidence="3">Belongs to the neurexin family.</text>
</comment>
<gene>
    <name evidence="17" type="ORF">AAFF_G00254040</name>
</gene>
<dbReference type="EMBL" id="JAINUG010000341">
    <property type="protein sequence ID" value="KAJ8377731.1"/>
    <property type="molecule type" value="Genomic_DNA"/>
</dbReference>
<dbReference type="PANTHER" id="PTHR10915">
    <property type="entry name" value="SYNDECAN"/>
    <property type="match status" value="1"/>
</dbReference>
<feature type="region of interest" description="Disordered" evidence="13">
    <location>
        <begin position="249"/>
        <end position="272"/>
    </location>
</feature>
<evidence type="ECO:0000256" key="15">
    <source>
        <dbReference type="SAM" id="SignalP"/>
    </source>
</evidence>
<keyword evidence="18" id="KW-1185">Reference proteome</keyword>
<evidence type="ECO:0000256" key="6">
    <source>
        <dbReference type="ARBA" id="ARBA00022729"/>
    </source>
</evidence>
<feature type="signal peptide" evidence="15">
    <location>
        <begin position="1"/>
        <end position="22"/>
    </location>
</feature>
<dbReference type="InterPro" id="IPR030479">
    <property type="entry name" value="Syndecan_CS"/>
</dbReference>
<feature type="chain" id="PRO_5041909746" description="Syndecan" evidence="15">
    <location>
        <begin position="23"/>
        <end position="272"/>
    </location>
</feature>
<evidence type="ECO:0000256" key="2">
    <source>
        <dbReference type="ARBA" id="ARBA00005343"/>
    </source>
</evidence>
<name>A0AAD7RCG1_9TELE</name>
<dbReference type="InterPro" id="IPR027789">
    <property type="entry name" value="Syndecan/Neurexin_dom"/>
</dbReference>
<comment type="caution">
    <text evidence="17">The sequence shown here is derived from an EMBL/GenBank/DDBJ whole genome shotgun (WGS) entry which is preliminary data.</text>
</comment>
<evidence type="ECO:0000256" key="9">
    <source>
        <dbReference type="ARBA" id="ARBA00023136"/>
    </source>
</evidence>
<reference evidence="17" key="1">
    <citation type="journal article" date="2023" name="Science">
        <title>Genome structures resolve the early diversification of teleost fishes.</title>
        <authorList>
            <person name="Parey E."/>
            <person name="Louis A."/>
            <person name="Montfort J."/>
            <person name="Bouchez O."/>
            <person name="Roques C."/>
            <person name="Iampietro C."/>
            <person name="Lluch J."/>
            <person name="Castinel A."/>
            <person name="Donnadieu C."/>
            <person name="Desvignes T."/>
            <person name="Floi Bucao C."/>
            <person name="Jouanno E."/>
            <person name="Wen M."/>
            <person name="Mejri S."/>
            <person name="Dirks R."/>
            <person name="Jansen H."/>
            <person name="Henkel C."/>
            <person name="Chen W.J."/>
            <person name="Zahm M."/>
            <person name="Cabau C."/>
            <person name="Klopp C."/>
            <person name="Thompson A.W."/>
            <person name="Robinson-Rechavi M."/>
            <person name="Braasch I."/>
            <person name="Lecointre G."/>
            <person name="Bobe J."/>
            <person name="Postlethwait J.H."/>
            <person name="Berthelot C."/>
            <person name="Roest Crollius H."/>
            <person name="Guiguen Y."/>
        </authorList>
    </citation>
    <scope>NUCLEOTIDE SEQUENCE</scope>
    <source>
        <strain evidence="17">NC1722</strain>
    </source>
</reference>
<evidence type="ECO:0000256" key="7">
    <source>
        <dbReference type="ARBA" id="ARBA00022974"/>
    </source>
</evidence>
<evidence type="ECO:0000313" key="17">
    <source>
        <dbReference type="EMBL" id="KAJ8377731.1"/>
    </source>
</evidence>
<proteinExistence type="inferred from homology"/>
<feature type="region of interest" description="Disordered" evidence="13">
    <location>
        <begin position="121"/>
        <end position="143"/>
    </location>
</feature>
<comment type="similarity">
    <text evidence="2 12">Belongs to the syndecan proteoglycan family.</text>
</comment>
<keyword evidence="7 12" id="KW-0654">Proteoglycan</keyword>
<dbReference type="InterPro" id="IPR001050">
    <property type="entry name" value="Syndecan"/>
</dbReference>
<feature type="region of interest" description="Disordered" evidence="13">
    <location>
        <begin position="62"/>
        <end position="105"/>
    </location>
</feature>
<dbReference type="Pfam" id="PF01034">
    <property type="entry name" value="Syndecan"/>
    <property type="match status" value="1"/>
</dbReference>
<protein>
    <recommendedName>
        <fullName evidence="12">Syndecan</fullName>
    </recommendedName>
</protein>
<organism evidence="17 18">
    <name type="scientific">Aldrovandia affinis</name>
    <dbReference type="NCBI Taxonomy" id="143900"/>
    <lineage>
        <taxon>Eukaryota</taxon>
        <taxon>Metazoa</taxon>
        <taxon>Chordata</taxon>
        <taxon>Craniata</taxon>
        <taxon>Vertebrata</taxon>
        <taxon>Euteleostomi</taxon>
        <taxon>Actinopterygii</taxon>
        <taxon>Neopterygii</taxon>
        <taxon>Teleostei</taxon>
        <taxon>Notacanthiformes</taxon>
        <taxon>Halosauridae</taxon>
        <taxon>Aldrovandia</taxon>
    </lineage>
</organism>
<comment type="function">
    <text evidence="12">Cell surface proteoglycan.</text>
</comment>
<evidence type="ECO:0000256" key="13">
    <source>
        <dbReference type="SAM" id="MobiDB-lite"/>
    </source>
</evidence>
<dbReference type="PROSITE" id="PS00964">
    <property type="entry name" value="SYNDECAN"/>
    <property type="match status" value="1"/>
</dbReference>
<keyword evidence="9 14" id="KW-0472">Membrane</keyword>
<keyword evidence="11 12" id="KW-0357">Heparan sulfate</keyword>
<dbReference type="Proteomes" id="UP001221898">
    <property type="component" value="Unassembled WGS sequence"/>
</dbReference>
<keyword evidence="10 12" id="KW-0325">Glycoprotein</keyword>
<evidence type="ECO:0000256" key="11">
    <source>
        <dbReference type="ARBA" id="ARBA00023207"/>
    </source>
</evidence>
<evidence type="ECO:0000256" key="8">
    <source>
        <dbReference type="ARBA" id="ARBA00022989"/>
    </source>
</evidence>
<dbReference type="GO" id="GO:0016020">
    <property type="term" value="C:membrane"/>
    <property type="evidence" value="ECO:0007669"/>
    <property type="project" value="UniProtKB-SubCell"/>
</dbReference>
<feature type="transmembrane region" description="Helical" evidence="14">
    <location>
        <begin position="215"/>
        <end position="239"/>
    </location>
</feature>
<evidence type="ECO:0000256" key="1">
    <source>
        <dbReference type="ARBA" id="ARBA00004479"/>
    </source>
</evidence>
<evidence type="ECO:0000259" key="16">
    <source>
        <dbReference type="Pfam" id="PF01034"/>
    </source>
</evidence>
<dbReference type="AlphaFoldDB" id="A0AAD7RCG1"/>
<feature type="region of interest" description="Disordered" evidence="13">
    <location>
        <begin position="182"/>
        <end position="202"/>
    </location>
</feature>
<comment type="subcellular location">
    <subcellularLocation>
        <location evidence="1 12">Membrane</location>
        <topology evidence="1 12">Single-pass type I membrane protein</topology>
    </subcellularLocation>
</comment>
<evidence type="ECO:0000256" key="4">
    <source>
        <dbReference type="ARBA" id="ARBA00022553"/>
    </source>
</evidence>
<feature type="compositionally biased region" description="Polar residues" evidence="13">
    <location>
        <begin position="62"/>
        <end position="82"/>
    </location>
</feature>
<feature type="domain" description="Syndecan/Neurexin" evidence="16">
    <location>
        <begin position="209"/>
        <end position="270"/>
    </location>
</feature>
<accession>A0AAD7RCG1</accession>
<keyword evidence="5 12" id="KW-0812">Transmembrane</keyword>
<sequence>MKVQGVATLLLCLACCFPVALSEDSATLEDQDGSGIDLEQSGSGEWSAGEWETIISLATPNSTAPEISQNRNVSASPASPGQVTKPPGPEATPSQAKALSRGPPATAVAVVQVEPEILDERMTAMPPTEPRLAEEEESGDGAVEMSISPPLTTERRADSVFNIVFEEDVTRGKAHDVEIGIPDDSDLTFDPKPETTDSTVGGLEKSQGFLEKKEVLAGVVGGGMVGLVLAVALVSLMVYRMKKKDEGSYALETEPNSYRGYQKPHKQEEFLA</sequence>
<evidence type="ECO:0000256" key="12">
    <source>
        <dbReference type="RuleBase" id="RU000649"/>
    </source>
</evidence>
<evidence type="ECO:0000256" key="14">
    <source>
        <dbReference type="SAM" id="Phobius"/>
    </source>
</evidence>
<keyword evidence="6 15" id="KW-0732">Signal</keyword>
<dbReference type="GO" id="GO:0016477">
    <property type="term" value="P:cell migration"/>
    <property type="evidence" value="ECO:0007669"/>
    <property type="project" value="TreeGrafter"/>
</dbReference>
<keyword evidence="4" id="KW-0597">Phosphoprotein</keyword>
<dbReference type="GO" id="GO:0009986">
    <property type="term" value="C:cell surface"/>
    <property type="evidence" value="ECO:0007669"/>
    <property type="project" value="TreeGrafter"/>
</dbReference>
<evidence type="ECO:0000256" key="10">
    <source>
        <dbReference type="ARBA" id="ARBA00023180"/>
    </source>
</evidence>
<dbReference type="PANTHER" id="PTHR10915:SF5">
    <property type="entry name" value="SYNDECAN-1"/>
    <property type="match status" value="1"/>
</dbReference>
<evidence type="ECO:0000256" key="5">
    <source>
        <dbReference type="ARBA" id="ARBA00022692"/>
    </source>
</evidence>
<evidence type="ECO:0000256" key="3">
    <source>
        <dbReference type="ARBA" id="ARBA00010241"/>
    </source>
</evidence>
<evidence type="ECO:0000313" key="18">
    <source>
        <dbReference type="Proteomes" id="UP001221898"/>
    </source>
</evidence>
<keyword evidence="8 14" id="KW-1133">Transmembrane helix</keyword>